<evidence type="ECO:0000313" key="1">
    <source>
        <dbReference type="EMBL" id="VFK13836.1"/>
    </source>
</evidence>
<name>A0A450W9S9_9GAMM</name>
<proteinExistence type="predicted"/>
<accession>A0A450W9S9</accession>
<organism evidence="1">
    <name type="scientific">Candidatus Kentrum sp. LFY</name>
    <dbReference type="NCBI Taxonomy" id="2126342"/>
    <lineage>
        <taxon>Bacteria</taxon>
        <taxon>Pseudomonadati</taxon>
        <taxon>Pseudomonadota</taxon>
        <taxon>Gammaproteobacteria</taxon>
        <taxon>Candidatus Kentrum</taxon>
    </lineage>
</organism>
<reference evidence="1" key="1">
    <citation type="submission" date="2019-02" db="EMBL/GenBank/DDBJ databases">
        <authorList>
            <person name="Gruber-Vodicka R. H."/>
            <person name="Seah K. B. B."/>
        </authorList>
    </citation>
    <scope>NUCLEOTIDE SEQUENCE</scope>
    <source>
        <strain evidence="1">BECK_BY7</strain>
    </source>
</reference>
<gene>
    <name evidence="1" type="ORF">BECKLFY1418C_GA0070996_100461</name>
</gene>
<protein>
    <submittedName>
        <fullName evidence="1">Uncharacterized protein</fullName>
    </submittedName>
</protein>
<sequence>MVFLMSPDVKLLPHSRKSVTRRIEKKEAISLCVGLFIRTDDKWYPITSKLPKARLEQLSGNVGFPWTNFVRCYKSRTHTWQGPARDR</sequence>
<dbReference type="EMBL" id="CAADFN010000004">
    <property type="protein sequence ID" value="VFK13836.1"/>
    <property type="molecule type" value="Genomic_DNA"/>
</dbReference>
<dbReference type="AlphaFoldDB" id="A0A450W9S9"/>